<dbReference type="Gene3D" id="3.40.50.300">
    <property type="entry name" value="P-loop containing nucleotide triphosphate hydrolases"/>
    <property type="match status" value="1"/>
</dbReference>
<feature type="domain" description="Phosphoribulokinase/uridine kinase" evidence="6">
    <location>
        <begin position="4"/>
        <end position="186"/>
    </location>
</feature>
<dbReference type="SUPFAM" id="SSF52540">
    <property type="entry name" value="P-loop containing nucleoside triphosphate hydrolases"/>
    <property type="match status" value="1"/>
</dbReference>
<dbReference type="InterPro" id="IPR006083">
    <property type="entry name" value="PRK/URK"/>
</dbReference>
<accession>A0A7G1G7T1</accession>
<dbReference type="InParanoid" id="A0A7G1G7T1"/>
<dbReference type="InterPro" id="IPR000764">
    <property type="entry name" value="Uridine_kinase-like"/>
</dbReference>
<name>A0A7G1G7T1_9BACT</name>
<dbReference type="AlphaFoldDB" id="A0A7G1G7T1"/>
<evidence type="ECO:0000256" key="2">
    <source>
        <dbReference type="ARBA" id="ARBA00012137"/>
    </source>
</evidence>
<dbReference type="UniPathway" id="UPA00574">
    <property type="reaction ID" value="UER00637"/>
</dbReference>
<dbReference type="Pfam" id="PF00485">
    <property type="entry name" value="PRK"/>
    <property type="match status" value="1"/>
</dbReference>
<evidence type="ECO:0000313" key="8">
    <source>
        <dbReference type="Proteomes" id="UP000516361"/>
    </source>
</evidence>
<dbReference type="InterPro" id="IPR027417">
    <property type="entry name" value="P-loop_NTPase"/>
</dbReference>
<keyword evidence="4" id="KW-0547">Nucleotide-binding</keyword>
<dbReference type="GO" id="GO:0044206">
    <property type="term" value="P:UMP salvage"/>
    <property type="evidence" value="ECO:0007669"/>
    <property type="project" value="UniProtKB-UniPathway"/>
</dbReference>
<dbReference type="EMBL" id="AP018712">
    <property type="protein sequence ID" value="BBE30997.1"/>
    <property type="molecule type" value="Genomic_DNA"/>
</dbReference>
<keyword evidence="5 7" id="KW-0418">Kinase</keyword>
<dbReference type="EC" id="2.7.1.48" evidence="2"/>
<keyword evidence="8" id="KW-1185">Reference proteome</keyword>
<evidence type="ECO:0000256" key="5">
    <source>
        <dbReference type="ARBA" id="ARBA00022777"/>
    </source>
</evidence>
<protein>
    <recommendedName>
        <fullName evidence="2">uridine/cytidine kinase</fullName>
        <ecNumber evidence="2">2.7.1.48</ecNumber>
    </recommendedName>
</protein>
<proteinExistence type="predicted"/>
<dbReference type="PRINTS" id="PR00988">
    <property type="entry name" value="URIDINKINASE"/>
</dbReference>
<comment type="pathway">
    <text evidence="1">Pyrimidine metabolism; UMP biosynthesis via salvage pathway; UMP from uridine: step 1/1.</text>
</comment>
<organism evidence="7 8">
    <name type="scientific">Tepiditoga spiralis</name>
    <dbReference type="NCBI Taxonomy" id="2108365"/>
    <lineage>
        <taxon>Bacteria</taxon>
        <taxon>Thermotogati</taxon>
        <taxon>Thermotogota</taxon>
        <taxon>Thermotogae</taxon>
        <taxon>Petrotogales</taxon>
        <taxon>Petrotogaceae</taxon>
        <taxon>Tepiditoga</taxon>
    </lineage>
</organism>
<evidence type="ECO:0000256" key="1">
    <source>
        <dbReference type="ARBA" id="ARBA00004690"/>
    </source>
</evidence>
<evidence type="ECO:0000259" key="6">
    <source>
        <dbReference type="Pfam" id="PF00485"/>
    </source>
</evidence>
<dbReference type="GO" id="GO:0004849">
    <property type="term" value="F:uridine kinase activity"/>
    <property type="evidence" value="ECO:0007669"/>
    <property type="project" value="UniProtKB-EC"/>
</dbReference>
<gene>
    <name evidence="7" type="primary">udk</name>
    <name evidence="7" type="ORF">OSSY52_11380</name>
</gene>
<evidence type="ECO:0000256" key="3">
    <source>
        <dbReference type="ARBA" id="ARBA00022679"/>
    </source>
</evidence>
<dbReference type="CDD" id="cd02023">
    <property type="entry name" value="UMPK"/>
    <property type="match status" value="1"/>
</dbReference>
<reference evidence="7 8" key="1">
    <citation type="submission" date="2018-06" db="EMBL/GenBank/DDBJ databases">
        <title>Genome sequencing of Oceanotoga sp. sy52.</title>
        <authorList>
            <person name="Mori K."/>
        </authorList>
    </citation>
    <scope>NUCLEOTIDE SEQUENCE [LARGE SCALE GENOMIC DNA]</scope>
    <source>
        <strain evidence="8">sy52</strain>
    </source>
</reference>
<dbReference type="KEGG" id="ocy:OSSY52_11380"/>
<dbReference type="PANTHER" id="PTHR10285">
    <property type="entry name" value="URIDINE KINASE"/>
    <property type="match status" value="1"/>
</dbReference>
<dbReference type="FunCoup" id="A0A7G1G7T1">
    <property type="interactions" value="234"/>
</dbReference>
<keyword evidence="3" id="KW-0808">Transferase</keyword>
<evidence type="ECO:0000313" key="7">
    <source>
        <dbReference type="EMBL" id="BBE30997.1"/>
    </source>
</evidence>
<dbReference type="RefSeq" id="WP_190616050.1">
    <property type="nucleotide sequence ID" value="NZ_AP018712.1"/>
</dbReference>
<dbReference type="NCBIfam" id="NF004018">
    <property type="entry name" value="PRK05480.1"/>
    <property type="match status" value="1"/>
</dbReference>
<sequence length="207" mass="23753">MVLVAIIGGSGAGKTSVSKSIVKHFNSRASLLSMDDYYKDLPPGVDPREFNFDDPKAFDFDLFKKHLKLLKKEKSIELPVYNMVTCRREQSITKKFLVTDLVIVEGILVLHDKELKNLFDFSVYIDAPSDERLIRRIERDTVERGRTIESILTQYRRFVAPSFKAFIEPQKYKCDIVLPDGVSNKTGMGIIIDAVERMLERNKQEGF</sequence>
<evidence type="ECO:0000256" key="4">
    <source>
        <dbReference type="ARBA" id="ARBA00022741"/>
    </source>
</evidence>
<dbReference type="GO" id="GO:0005524">
    <property type="term" value="F:ATP binding"/>
    <property type="evidence" value="ECO:0007669"/>
    <property type="project" value="InterPro"/>
</dbReference>
<dbReference type="Proteomes" id="UP000516361">
    <property type="component" value="Chromosome"/>
</dbReference>